<name>A0AAD8HY32_9APIA</name>
<dbReference type="EMBL" id="JAUIZM010000007">
    <property type="protein sequence ID" value="KAK1375143.1"/>
    <property type="molecule type" value="Genomic_DNA"/>
</dbReference>
<dbReference type="InterPro" id="IPR001810">
    <property type="entry name" value="F-box_dom"/>
</dbReference>
<dbReference type="SUPFAM" id="SSF52047">
    <property type="entry name" value="RNI-like"/>
    <property type="match status" value="1"/>
</dbReference>
<reference evidence="2" key="1">
    <citation type="submission" date="2023-02" db="EMBL/GenBank/DDBJ databases">
        <title>Genome of toxic invasive species Heracleum sosnowskyi carries increased number of genes despite the absence of recent whole-genome duplications.</title>
        <authorList>
            <person name="Schelkunov M."/>
            <person name="Shtratnikova V."/>
            <person name="Makarenko M."/>
            <person name="Klepikova A."/>
            <person name="Omelchenko D."/>
            <person name="Novikova G."/>
            <person name="Obukhova E."/>
            <person name="Bogdanov V."/>
            <person name="Penin A."/>
            <person name="Logacheva M."/>
        </authorList>
    </citation>
    <scope>NUCLEOTIDE SEQUENCE</scope>
    <source>
        <strain evidence="2">Hsosn_3</strain>
        <tissue evidence="2">Leaf</tissue>
    </source>
</reference>
<protein>
    <recommendedName>
        <fullName evidence="1">F-box domain-containing protein</fullName>
    </recommendedName>
</protein>
<proteinExistence type="predicted"/>
<keyword evidence="3" id="KW-1185">Reference proteome</keyword>
<organism evidence="2 3">
    <name type="scientific">Heracleum sosnowskyi</name>
    <dbReference type="NCBI Taxonomy" id="360622"/>
    <lineage>
        <taxon>Eukaryota</taxon>
        <taxon>Viridiplantae</taxon>
        <taxon>Streptophyta</taxon>
        <taxon>Embryophyta</taxon>
        <taxon>Tracheophyta</taxon>
        <taxon>Spermatophyta</taxon>
        <taxon>Magnoliopsida</taxon>
        <taxon>eudicotyledons</taxon>
        <taxon>Gunneridae</taxon>
        <taxon>Pentapetalae</taxon>
        <taxon>asterids</taxon>
        <taxon>campanulids</taxon>
        <taxon>Apiales</taxon>
        <taxon>Apiaceae</taxon>
        <taxon>Apioideae</taxon>
        <taxon>apioid superclade</taxon>
        <taxon>Tordylieae</taxon>
        <taxon>Tordyliinae</taxon>
        <taxon>Heracleum</taxon>
    </lineage>
</organism>
<gene>
    <name evidence="2" type="ORF">POM88_031336</name>
</gene>
<accession>A0AAD8HY32</accession>
<dbReference type="InterPro" id="IPR032675">
    <property type="entry name" value="LRR_dom_sf"/>
</dbReference>
<dbReference type="PANTHER" id="PTHR38926">
    <property type="entry name" value="F-BOX DOMAIN CONTAINING PROTEIN, EXPRESSED"/>
    <property type="match status" value="1"/>
</dbReference>
<dbReference type="AlphaFoldDB" id="A0AAD8HY32"/>
<evidence type="ECO:0000313" key="3">
    <source>
        <dbReference type="Proteomes" id="UP001237642"/>
    </source>
</evidence>
<evidence type="ECO:0000259" key="1">
    <source>
        <dbReference type="Pfam" id="PF00646"/>
    </source>
</evidence>
<dbReference type="PANTHER" id="PTHR38926:SF5">
    <property type="entry name" value="F-BOX AND LEUCINE-RICH REPEAT PROTEIN 6"/>
    <property type="match status" value="1"/>
</dbReference>
<dbReference type="Pfam" id="PF00646">
    <property type="entry name" value="F-box"/>
    <property type="match status" value="1"/>
</dbReference>
<evidence type="ECO:0000313" key="2">
    <source>
        <dbReference type="EMBL" id="KAK1375143.1"/>
    </source>
</evidence>
<comment type="caution">
    <text evidence="2">The sequence shown here is derived from an EMBL/GenBank/DDBJ whole genome shotgun (WGS) entry which is preliminary data.</text>
</comment>
<feature type="domain" description="F-box" evidence="1">
    <location>
        <begin position="21"/>
        <end position="57"/>
    </location>
</feature>
<dbReference type="Proteomes" id="UP001237642">
    <property type="component" value="Unassembled WGS sequence"/>
</dbReference>
<dbReference type="Gene3D" id="3.80.10.10">
    <property type="entry name" value="Ribonuclease Inhibitor"/>
    <property type="match status" value="1"/>
</dbReference>
<sequence length="318" mass="36450">MVVKRSRNYHARSGKMVADKWLGLPIGPLGQIFANLNPIDMLLVVPLVCKDWGRILCGIIFSKENKNSLDFRPLRYGPFWSIFYESGNENAKATKLMNLLVGVMHAFASDGESDAGTCSIKATPIINIVFPPGLPFYDRHLVYIAERCPELKSIILPCAENITGKGITRAMRFWTGMEEMTYGPFCYPPLYDLHLSRTIEEIGINCKSLHFLQLNWHHLHWQSAEILARNLKSLKLLCLQGGYVQKYGLQIFLSRCKKLDRVKFICSFFVKGEGCFYVKNVNIVRIQEGRRTKWGTDKYPDENGKLYTSKELVDLLWK</sequence>
<reference evidence="2" key="2">
    <citation type="submission" date="2023-05" db="EMBL/GenBank/DDBJ databases">
        <authorList>
            <person name="Schelkunov M.I."/>
        </authorList>
    </citation>
    <scope>NUCLEOTIDE SEQUENCE</scope>
    <source>
        <strain evidence="2">Hsosn_3</strain>
        <tissue evidence="2">Leaf</tissue>
    </source>
</reference>